<dbReference type="GO" id="GO:0016301">
    <property type="term" value="F:kinase activity"/>
    <property type="evidence" value="ECO:0007669"/>
    <property type="project" value="UniProtKB-KW"/>
</dbReference>
<comment type="similarity">
    <text evidence="1">Belongs to the ROK (NagC/XylR) family.</text>
</comment>
<dbReference type="OrthoDB" id="9810372at2"/>
<name>A0A5M4B602_9BACT</name>
<accession>A0A5M4B602</accession>
<sequence length="319" mass="34277">MSVIGIDLGGTKLISAIFSEDGEILDVRKVLLHGKKGNEVSELMQSQLKSLLTIGDSSADQVRAVGISVPGIYNAGSGTVWVPNIDGWDNYPLLSELSETIGGRKIDIEVAGDRACYILGETWKGKARGCQNAIFLAVGTGIGAGIMIDGEVVKGPGGIAGAVGWLALNKPYEDKYIPCGCFEYYASGDGLTRYANELLSLQPDYSGMFRTREVNAYNLFCAYDDSDEIAVQVIDNAIEYWGMAVANLVSILNPEVVIFGGGVFGEAVRFLDKIYQEAVKWGQPIAMKQVRLEASWNAEMAGLYGAAKLAIGYDDNLSE</sequence>
<dbReference type="AlphaFoldDB" id="A0A5M4B602"/>
<dbReference type="InterPro" id="IPR043129">
    <property type="entry name" value="ATPase_NBD"/>
</dbReference>
<dbReference type="Proteomes" id="UP000391834">
    <property type="component" value="Unassembled WGS sequence"/>
</dbReference>
<dbReference type="Gene3D" id="3.30.420.40">
    <property type="match status" value="2"/>
</dbReference>
<keyword evidence="2" id="KW-0418">Kinase</keyword>
<keyword evidence="3" id="KW-1185">Reference proteome</keyword>
<evidence type="ECO:0000313" key="3">
    <source>
        <dbReference type="Proteomes" id="UP000391834"/>
    </source>
</evidence>
<proteinExistence type="inferred from homology"/>
<evidence type="ECO:0000256" key="1">
    <source>
        <dbReference type="ARBA" id="ARBA00006479"/>
    </source>
</evidence>
<keyword evidence="2" id="KW-0808">Transferase</keyword>
<dbReference type="EMBL" id="BLAX01000001">
    <property type="protein sequence ID" value="GET35167.1"/>
    <property type="molecule type" value="Genomic_DNA"/>
</dbReference>
<dbReference type="RefSeq" id="WP_025864982.1">
    <property type="nucleotide sequence ID" value="NZ_BLAX01000001.1"/>
</dbReference>
<organism evidence="2 3">
    <name type="scientific">Prolixibacter bellariivorans</name>
    <dbReference type="NCBI Taxonomy" id="314319"/>
    <lineage>
        <taxon>Bacteria</taxon>
        <taxon>Pseudomonadati</taxon>
        <taxon>Bacteroidota</taxon>
        <taxon>Bacteroidia</taxon>
        <taxon>Marinilabiliales</taxon>
        <taxon>Prolixibacteraceae</taxon>
        <taxon>Prolixibacter</taxon>
    </lineage>
</organism>
<evidence type="ECO:0000313" key="2">
    <source>
        <dbReference type="EMBL" id="GET35167.1"/>
    </source>
</evidence>
<reference evidence="2 3" key="1">
    <citation type="submission" date="2019-10" db="EMBL/GenBank/DDBJ databases">
        <title>Prolixibacter strains distinguished by the presence of nitrate reductase genes were adept at nitrate-dependent anaerobic corrosion of metallic iron and carbon steel.</title>
        <authorList>
            <person name="Iino T."/>
            <person name="Shono N."/>
            <person name="Ito K."/>
            <person name="Nakamura R."/>
            <person name="Sueoka K."/>
            <person name="Harayama S."/>
            <person name="Ohkuma M."/>
        </authorList>
    </citation>
    <scope>NUCLEOTIDE SEQUENCE [LARGE SCALE GENOMIC DNA]</scope>
    <source>
        <strain evidence="2 3">JCM 13498</strain>
    </source>
</reference>
<dbReference type="Pfam" id="PF00480">
    <property type="entry name" value="ROK"/>
    <property type="match status" value="1"/>
</dbReference>
<dbReference type="PANTHER" id="PTHR18964:SF149">
    <property type="entry name" value="BIFUNCTIONAL UDP-N-ACETYLGLUCOSAMINE 2-EPIMERASE_N-ACETYLMANNOSAMINE KINASE"/>
    <property type="match status" value="1"/>
</dbReference>
<protein>
    <submittedName>
        <fullName evidence="2">Glucokinase</fullName>
    </submittedName>
</protein>
<dbReference type="PANTHER" id="PTHR18964">
    <property type="entry name" value="ROK (REPRESSOR, ORF, KINASE) FAMILY"/>
    <property type="match status" value="1"/>
</dbReference>
<comment type="caution">
    <text evidence="2">The sequence shown here is derived from an EMBL/GenBank/DDBJ whole genome shotgun (WGS) entry which is preliminary data.</text>
</comment>
<dbReference type="InterPro" id="IPR000600">
    <property type="entry name" value="ROK"/>
</dbReference>
<gene>
    <name evidence="2" type="ORF">PbJCM13498_40300</name>
</gene>
<dbReference type="SUPFAM" id="SSF53067">
    <property type="entry name" value="Actin-like ATPase domain"/>
    <property type="match status" value="1"/>
</dbReference>